<proteinExistence type="predicted"/>
<dbReference type="RefSeq" id="WP_004288864.1">
    <property type="nucleotide sequence ID" value="NZ_CABKNQ010000020.1"/>
</dbReference>
<dbReference type="EMBL" id="UFSX01000001">
    <property type="protein sequence ID" value="SUV30020.1"/>
    <property type="molecule type" value="Genomic_DNA"/>
</dbReference>
<organism evidence="3 4">
    <name type="scientific">Bacteroides eggerthii</name>
    <dbReference type="NCBI Taxonomy" id="28111"/>
    <lineage>
        <taxon>Bacteria</taxon>
        <taxon>Pseudomonadati</taxon>
        <taxon>Bacteroidota</taxon>
        <taxon>Bacteroidia</taxon>
        <taxon>Bacteroidales</taxon>
        <taxon>Bacteroidaceae</taxon>
        <taxon>Bacteroides</taxon>
    </lineage>
</organism>
<dbReference type="EMBL" id="UFSX01000006">
    <property type="protein sequence ID" value="SUV47251.1"/>
    <property type="molecule type" value="Genomic_DNA"/>
</dbReference>
<sequence>MYISSSVILPFEVKLTAWQTIIEWDDRYDPPQETSYERTTTVTLKAGQKESDHNNFWLGVSNGGSWGWNIYVNGIEKTNGDTYVYNGVTYNIIVL</sequence>
<dbReference type="GeneID" id="93071908"/>
<protein>
    <submittedName>
        <fullName evidence="3">Uncharacterized protein</fullName>
    </submittedName>
</protein>
<evidence type="ECO:0000313" key="4">
    <source>
        <dbReference type="Proteomes" id="UP000254424"/>
    </source>
</evidence>
<name>A0A380ZKX9_9BACE</name>
<accession>A0A380ZKX9</accession>
<dbReference type="Proteomes" id="UP000254424">
    <property type="component" value="Unassembled WGS sequence"/>
</dbReference>
<reference evidence="3 4" key="1">
    <citation type="submission" date="2018-06" db="EMBL/GenBank/DDBJ databases">
        <authorList>
            <consortium name="Pathogen Informatics"/>
            <person name="Doyle S."/>
        </authorList>
    </citation>
    <scope>NUCLEOTIDE SEQUENCE [LARGE SCALE GENOMIC DNA]</scope>
    <source>
        <strain evidence="3 4">NCTC11155</strain>
    </source>
</reference>
<dbReference type="EMBL" id="UFSX01000001">
    <property type="protein sequence ID" value="SUV28082.1"/>
    <property type="molecule type" value="Genomic_DNA"/>
</dbReference>
<evidence type="ECO:0000313" key="3">
    <source>
        <dbReference type="EMBL" id="SUV47251.1"/>
    </source>
</evidence>
<dbReference type="AlphaFoldDB" id="A0A380ZKX9"/>
<gene>
    <name evidence="1" type="ORF">NCTC11155_00028</name>
    <name evidence="2" type="ORF">NCTC11155_02017</name>
    <name evidence="3" type="ORF">NCTC11155_03716</name>
</gene>
<evidence type="ECO:0000313" key="2">
    <source>
        <dbReference type="EMBL" id="SUV30020.1"/>
    </source>
</evidence>
<evidence type="ECO:0000313" key="1">
    <source>
        <dbReference type="EMBL" id="SUV28082.1"/>
    </source>
</evidence>